<name>A0A8J4ELE6_9ACTN</name>
<dbReference type="AlphaFoldDB" id="A0A8J4ELE6"/>
<dbReference type="PANTHER" id="PTHR35007">
    <property type="entry name" value="INTEGRAL MEMBRANE PROTEIN-RELATED"/>
    <property type="match status" value="1"/>
</dbReference>
<evidence type="ECO:0000313" key="9">
    <source>
        <dbReference type="Proteomes" id="UP000614996"/>
    </source>
</evidence>
<gene>
    <name evidence="8" type="ORF">NUM_07790</name>
</gene>
<dbReference type="RefSeq" id="WP_207123130.1">
    <property type="nucleotide sequence ID" value="NZ_BOPO01000006.1"/>
</dbReference>
<dbReference type="Proteomes" id="UP000614996">
    <property type="component" value="Unassembled WGS sequence"/>
</dbReference>
<evidence type="ECO:0000256" key="2">
    <source>
        <dbReference type="ARBA" id="ARBA00022475"/>
    </source>
</evidence>
<evidence type="ECO:0000313" key="8">
    <source>
        <dbReference type="EMBL" id="GIL25524.1"/>
    </source>
</evidence>
<feature type="transmembrane region" description="Helical" evidence="6">
    <location>
        <begin position="120"/>
        <end position="137"/>
    </location>
</feature>
<evidence type="ECO:0000256" key="5">
    <source>
        <dbReference type="ARBA" id="ARBA00023136"/>
    </source>
</evidence>
<keyword evidence="4 6" id="KW-1133">Transmembrane helix</keyword>
<feature type="transmembrane region" description="Helical" evidence="6">
    <location>
        <begin position="273"/>
        <end position="294"/>
    </location>
</feature>
<reference evidence="9" key="1">
    <citation type="journal article" date="2021" name="Int. J. Syst. Evol. Microbiol.">
        <title>Actinocatenispora comari sp. nov., an endophytic actinomycete isolated from aerial parts of Comarum salesowianum.</title>
        <authorList>
            <person name="Oyunbileg N."/>
            <person name="Iizaka Y."/>
            <person name="Hamada M."/>
            <person name="Davaapurev B.O."/>
            <person name="Fukumoto A."/>
            <person name="Tsetseg B."/>
            <person name="Kato F."/>
            <person name="Tamura T."/>
            <person name="Batkhuu J."/>
            <person name="Anzai Y."/>
        </authorList>
    </citation>
    <scope>NUCLEOTIDE SEQUENCE [LARGE SCALE GENOMIC DNA]</scope>
    <source>
        <strain evidence="9">NUM-2625</strain>
    </source>
</reference>
<feature type="transmembrane region" description="Helical" evidence="6">
    <location>
        <begin position="93"/>
        <end position="114"/>
    </location>
</feature>
<dbReference type="GO" id="GO:0005886">
    <property type="term" value="C:plasma membrane"/>
    <property type="evidence" value="ECO:0007669"/>
    <property type="project" value="UniProtKB-SubCell"/>
</dbReference>
<dbReference type="EMBL" id="BOPO01000006">
    <property type="protein sequence ID" value="GIL25524.1"/>
    <property type="molecule type" value="Genomic_DNA"/>
</dbReference>
<evidence type="ECO:0000259" key="7">
    <source>
        <dbReference type="Pfam" id="PF00482"/>
    </source>
</evidence>
<comment type="caution">
    <text evidence="8">The sequence shown here is derived from an EMBL/GenBank/DDBJ whole genome shotgun (WGS) entry which is preliminary data.</text>
</comment>
<keyword evidence="2" id="KW-1003">Cell membrane</keyword>
<comment type="subcellular location">
    <subcellularLocation>
        <location evidence="1">Cell membrane</location>
        <topology evidence="1">Multi-pass membrane protein</topology>
    </subcellularLocation>
</comment>
<keyword evidence="3 6" id="KW-0812">Transmembrane</keyword>
<accession>A0A8J4ELE6</accession>
<organism evidence="8 9">
    <name type="scientific">Actinocatenispora comari</name>
    <dbReference type="NCBI Taxonomy" id="2807577"/>
    <lineage>
        <taxon>Bacteria</taxon>
        <taxon>Bacillati</taxon>
        <taxon>Actinomycetota</taxon>
        <taxon>Actinomycetes</taxon>
        <taxon>Micromonosporales</taxon>
        <taxon>Micromonosporaceae</taxon>
        <taxon>Actinocatenispora</taxon>
    </lineage>
</organism>
<keyword evidence="9" id="KW-1185">Reference proteome</keyword>
<evidence type="ECO:0000256" key="4">
    <source>
        <dbReference type="ARBA" id="ARBA00022989"/>
    </source>
</evidence>
<sequence>MSSLGLAAGALMGGGAALALFTLLPARRDLAADLAALTQRPAPAPTAAPTGGEGRLVVRLGRAGAPLLARLGLPRTRTRRSLALLERPAGDHLAEQATLTAAGAALAPLLALLVGARSPVLLVVMAAIGAAWGFWLVDRQAHRAAAARRGQMRAVLSSYLDLVVLAVDGGAGIDQGLTDAAETCTGWPGQRLAAALRTAHLTRTSAWDALARMGADTGIDELTDLAATAQLAGVEGARVRASLSARAASLRTRLLAEAEAAANRATEKLSMPMFLLAAGFLVLLTYPAMSGLMLTP</sequence>
<dbReference type="Pfam" id="PF00482">
    <property type="entry name" value="T2SSF"/>
    <property type="match status" value="1"/>
</dbReference>
<keyword evidence="5 6" id="KW-0472">Membrane</keyword>
<evidence type="ECO:0000256" key="3">
    <source>
        <dbReference type="ARBA" id="ARBA00022692"/>
    </source>
</evidence>
<protein>
    <recommendedName>
        <fullName evidence="7">Type II secretion system protein GspF domain-containing protein</fullName>
    </recommendedName>
</protein>
<evidence type="ECO:0000256" key="1">
    <source>
        <dbReference type="ARBA" id="ARBA00004651"/>
    </source>
</evidence>
<feature type="domain" description="Type II secretion system protein GspF" evidence="7">
    <location>
        <begin position="160"/>
        <end position="287"/>
    </location>
</feature>
<dbReference type="PANTHER" id="PTHR35007:SF1">
    <property type="entry name" value="PILUS ASSEMBLY PROTEIN"/>
    <property type="match status" value="1"/>
</dbReference>
<evidence type="ECO:0000256" key="6">
    <source>
        <dbReference type="SAM" id="Phobius"/>
    </source>
</evidence>
<proteinExistence type="predicted"/>
<dbReference type="InterPro" id="IPR018076">
    <property type="entry name" value="T2SS_GspF_dom"/>
</dbReference>